<evidence type="ECO:0000256" key="2">
    <source>
        <dbReference type="ARBA" id="ARBA00022670"/>
    </source>
</evidence>
<dbReference type="Gene3D" id="2.40.10.120">
    <property type="match status" value="1"/>
</dbReference>
<dbReference type="PANTHER" id="PTHR43343:SF3">
    <property type="entry name" value="PROTEASE DO-LIKE 8, CHLOROPLASTIC"/>
    <property type="match status" value="1"/>
</dbReference>
<protein>
    <submittedName>
        <fullName evidence="7">Trypsin-like peptidase domain-containing protein</fullName>
    </submittedName>
</protein>
<evidence type="ECO:0000313" key="8">
    <source>
        <dbReference type="Proteomes" id="UP000886687"/>
    </source>
</evidence>
<dbReference type="PRINTS" id="PR00834">
    <property type="entry name" value="PROTEASES2C"/>
</dbReference>
<dbReference type="InterPro" id="IPR001478">
    <property type="entry name" value="PDZ"/>
</dbReference>
<evidence type="ECO:0000313" key="7">
    <source>
        <dbReference type="EMBL" id="MCG7940540.1"/>
    </source>
</evidence>
<evidence type="ECO:0000256" key="1">
    <source>
        <dbReference type="ARBA" id="ARBA00010541"/>
    </source>
</evidence>
<dbReference type="AlphaFoldDB" id="A0A9E4K6X4"/>
<organism evidence="7 8">
    <name type="scientific">Candidatus Thiodiazotropha lotti</name>
    <dbReference type="NCBI Taxonomy" id="2792787"/>
    <lineage>
        <taxon>Bacteria</taxon>
        <taxon>Pseudomonadati</taxon>
        <taxon>Pseudomonadota</taxon>
        <taxon>Gammaproteobacteria</taxon>
        <taxon>Chromatiales</taxon>
        <taxon>Sedimenticolaceae</taxon>
        <taxon>Candidatus Thiodiazotropha</taxon>
    </lineage>
</organism>
<dbReference type="CDD" id="cd10839">
    <property type="entry name" value="cpPDZ1_DegP-like"/>
    <property type="match status" value="1"/>
</dbReference>
<dbReference type="InterPro" id="IPR001940">
    <property type="entry name" value="Peptidase_S1C"/>
</dbReference>
<dbReference type="PROSITE" id="PS50106">
    <property type="entry name" value="PDZ"/>
    <property type="match status" value="1"/>
</dbReference>
<comment type="similarity">
    <text evidence="1">Belongs to the peptidase S1C family.</text>
</comment>
<accession>A0A9E4K6X4</accession>
<dbReference type="InterPro" id="IPR036034">
    <property type="entry name" value="PDZ_sf"/>
</dbReference>
<dbReference type="GO" id="GO:0006508">
    <property type="term" value="P:proteolysis"/>
    <property type="evidence" value="ECO:0007669"/>
    <property type="project" value="UniProtKB-KW"/>
</dbReference>
<feature type="domain" description="PDZ" evidence="6">
    <location>
        <begin position="296"/>
        <end position="347"/>
    </location>
</feature>
<dbReference type="InterPro" id="IPR009003">
    <property type="entry name" value="Peptidase_S1_PA"/>
</dbReference>
<evidence type="ECO:0000256" key="4">
    <source>
        <dbReference type="ARBA" id="ARBA00022825"/>
    </source>
</evidence>
<evidence type="ECO:0000256" key="3">
    <source>
        <dbReference type="ARBA" id="ARBA00022801"/>
    </source>
</evidence>
<feature type="region of interest" description="Disordered" evidence="5">
    <location>
        <begin position="37"/>
        <end position="56"/>
    </location>
</feature>
<dbReference type="GO" id="GO:0004252">
    <property type="term" value="F:serine-type endopeptidase activity"/>
    <property type="evidence" value="ECO:0007669"/>
    <property type="project" value="InterPro"/>
</dbReference>
<evidence type="ECO:0000256" key="5">
    <source>
        <dbReference type="SAM" id="MobiDB-lite"/>
    </source>
</evidence>
<dbReference type="Pfam" id="PF13365">
    <property type="entry name" value="Trypsin_2"/>
    <property type="match status" value="1"/>
</dbReference>
<sequence length="389" mass="40808">MRMQRLLSLLLTALTAGLAGAFVVLFLMPDRIFAPQPANPPAASTANQPEINLPRESGPVSYAEAVERAAPSVVNIFSTKITTESQAMRFKDPVLQHLFGSILPEKTRQRLDTSLGSGVIVTEDGYMLTNHHVIDGADEIKVVLANGQSVSVSVVGSDAESDVAVLKIKSEESLQPIPVGHSSTQQVGDVVLAIGNPFGVGQTVTMGIISATGRSRLGISTFENFIQTDAAINPGNSGGALVNGHGELIGINTAIFSQTGGSHGIGFAIPFDLAQGIMQQLISTGHVVRGWIGIQGQDVTKKLAEAFGLHIEDGVLVTGVLENGPASRAGLRPGDVITSINQIQLNNSQDLMQHIAGLPPGTELMVGGWRGSDAFNLKTVSGERPAFDE</sequence>
<dbReference type="Proteomes" id="UP000886687">
    <property type="component" value="Unassembled WGS sequence"/>
</dbReference>
<dbReference type="PANTHER" id="PTHR43343">
    <property type="entry name" value="PEPTIDASE S12"/>
    <property type="match status" value="1"/>
</dbReference>
<dbReference type="SMART" id="SM00228">
    <property type="entry name" value="PDZ"/>
    <property type="match status" value="1"/>
</dbReference>
<dbReference type="FunFam" id="2.40.10.10:FF:000001">
    <property type="entry name" value="Periplasmic serine protease DegS"/>
    <property type="match status" value="1"/>
</dbReference>
<dbReference type="InterPro" id="IPR051201">
    <property type="entry name" value="Chloro_Bact_Ser_Proteases"/>
</dbReference>
<gene>
    <name evidence="7" type="ORF">JAZ04_17025</name>
</gene>
<reference evidence="7" key="1">
    <citation type="journal article" date="2021" name="Proc. Natl. Acad. Sci. U.S.A.">
        <title>Global biogeography of chemosynthetic symbionts reveals both localized and globally distributed symbiont groups. .</title>
        <authorList>
            <person name="Osvatic J.T."/>
            <person name="Wilkins L.G.E."/>
            <person name="Leibrecht L."/>
            <person name="Leray M."/>
            <person name="Zauner S."/>
            <person name="Polzin J."/>
            <person name="Camacho Y."/>
            <person name="Gros O."/>
            <person name="van Gils J.A."/>
            <person name="Eisen J.A."/>
            <person name="Petersen J.M."/>
            <person name="Yuen B."/>
        </authorList>
    </citation>
    <scope>NUCLEOTIDE SEQUENCE</scope>
    <source>
        <strain evidence="7">MAGL173</strain>
    </source>
</reference>
<comment type="caution">
    <text evidence="7">The sequence shown here is derived from an EMBL/GenBank/DDBJ whole genome shotgun (WGS) entry which is preliminary data.</text>
</comment>
<dbReference type="SUPFAM" id="SSF50156">
    <property type="entry name" value="PDZ domain-like"/>
    <property type="match status" value="1"/>
</dbReference>
<dbReference type="Pfam" id="PF13180">
    <property type="entry name" value="PDZ_2"/>
    <property type="match status" value="1"/>
</dbReference>
<evidence type="ECO:0000259" key="6">
    <source>
        <dbReference type="PROSITE" id="PS50106"/>
    </source>
</evidence>
<proteinExistence type="inferred from homology"/>
<keyword evidence="4" id="KW-0720">Serine protease</keyword>
<dbReference type="EMBL" id="JAEPDI010000013">
    <property type="protein sequence ID" value="MCG7940540.1"/>
    <property type="molecule type" value="Genomic_DNA"/>
</dbReference>
<dbReference type="Gene3D" id="2.30.42.10">
    <property type="match status" value="1"/>
</dbReference>
<name>A0A9E4K6X4_9GAMM</name>
<dbReference type="SUPFAM" id="SSF50494">
    <property type="entry name" value="Trypsin-like serine proteases"/>
    <property type="match status" value="1"/>
</dbReference>
<keyword evidence="2" id="KW-0645">Protease</keyword>
<keyword evidence="3" id="KW-0378">Hydrolase</keyword>